<gene>
    <name evidence="2" type="ordered locus">Emtol_3894</name>
</gene>
<sequence>MERYISIEDFIESQNTDIGLLLTQLRNCVLNTHPKMKERFLYNTAMFGVKNELCYFNVLKNDKGIEVGFHRGFQLSNEQNILENKNRKFIHGITFKNISDFKEKEALFIEVIQEAIILDDIHEKSIFSEMLQNGRKAKQKINPSKD</sequence>
<protein>
    <recommendedName>
        <fullName evidence="1">YdhG-like domain-containing protein</fullName>
    </recommendedName>
</protein>
<feature type="domain" description="YdhG-like" evidence="1">
    <location>
        <begin position="22"/>
        <end position="116"/>
    </location>
</feature>
<evidence type="ECO:0000259" key="1">
    <source>
        <dbReference type="Pfam" id="PF08818"/>
    </source>
</evidence>
<dbReference type="Proteomes" id="UP000002875">
    <property type="component" value="Chromosome"/>
</dbReference>
<evidence type="ECO:0000313" key="2">
    <source>
        <dbReference type="EMBL" id="AFK05020.1"/>
    </source>
</evidence>
<dbReference type="EMBL" id="CP002961">
    <property type="protein sequence ID" value="AFK05020.1"/>
    <property type="molecule type" value="Genomic_DNA"/>
</dbReference>
<organism evidence="2 3">
    <name type="scientific">Emticicia oligotrophica (strain DSM 17448 / CIP 109782 / MTCC 6937 / GPTSA100-15)</name>
    <dbReference type="NCBI Taxonomy" id="929562"/>
    <lineage>
        <taxon>Bacteria</taxon>
        <taxon>Pseudomonadati</taxon>
        <taxon>Bacteroidota</taxon>
        <taxon>Cytophagia</taxon>
        <taxon>Cytophagales</taxon>
        <taxon>Leadbetterellaceae</taxon>
        <taxon>Emticicia</taxon>
    </lineage>
</organism>
<dbReference type="Gene3D" id="3.90.1150.200">
    <property type="match status" value="1"/>
</dbReference>
<dbReference type="RefSeq" id="WP_015030708.1">
    <property type="nucleotide sequence ID" value="NC_018748.1"/>
</dbReference>
<dbReference type="SUPFAM" id="SSF159888">
    <property type="entry name" value="YdhG-like"/>
    <property type="match status" value="1"/>
</dbReference>
<name>A0ABM5N649_EMTOG</name>
<reference evidence="2 3" key="1">
    <citation type="submission" date="2011-07" db="EMBL/GenBank/DDBJ databases">
        <title>The complete genome of chromosome of Emticicia oligotrophica DSM 17448.</title>
        <authorList>
            <consortium name="US DOE Joint Genome Institute (JGI-PGF)"/>
            <person name="Lucas S."/>
            <person name="Han J."/>
            <person name="Lapidus A."/>
            <person name="Bruce D."/>
            <person name="Goodwin L."/>
            <person name="Pitluck S."/>
            <person name="Peters L."/>
            <person name="Kyrpides N."/>
            <person name="Mavromatis K."/>
            <person name="Ivanova N."/>
            <person name="Ovchinnikova G."/>
            <person name="Teshima H."/>
            <person name="Detter J.C."/>
            <person name="Tapia R."/>
            <person name="Han C."/>
            <person name="Land M."/>
            <person name="Hauser L."/>
            <person name="Markowitz V."/>
            <person name="Cheng J.-F."/>
            <person name="Hugenholtz P."/>
            <person name="Woyke T."/>
            <person name="Wu D."/>
            <person name="Tindall B."/>
            <person name="Pomrenke H."/>
            <person name="Brambilla E."/>
            <person name="Klenk H.-P."/>
            <person name="Eisen J.A."/>
        </authorList>
    </citation>
    <scope>NUCLEOTIDE SEQUENCE [LARGE SCALE GENOMIC DNA]</scope>
    <source>
        <strain evidence="2 3">DSM 17448</strain>
    </source>
</reference>
<dbReference type="Pfam" id="PF08818">
    <property type="entry name" value="DUF1801"/>
    <property type="match status" value="1"/>
</dbReference>
<dbReference type="InterPro" id="IPR014922">
    <property type="entry name" value="YdhG-like"/>
</dbReference>
<keyword evidence="3" id="KW-1185">Reference proteome</keyword>
<evidence type="ECO:0000313" key="3">
    <source>
        <dbReference type="Proteomes" id="UP000002875"/>
    </source>
</evidence>
<accession>A0ABM5N649</accession>
<proteinExistence type="predicted"/>